<name>Q30XX5_OLEA2</name>
<keyword evidence="1" id="KW-0597">Phosphoprotein</keyword>
<keyword evidence="4" id="KW-1185">Reference proteome</keyword>
<dbReference type="GO" id="GO:0004672">
    <property type="term" value="F:protein kinase activity"/>
    <property type="evidence" value="ECO:0007669"/>
    <property type="project" value="UniProtKB-ARBA"/>
</dbReference>
<organism evidence="3 4">
    <name type="scientific">Oleidesulfovibrio alaskensis (strain ATCC BAA-1058 / DSM 17464 / G20)</name>
    <name type="common">Desulfovibrio alaskensis</name>
    <dbReference type="NCBI Taxonomy" id="207559"/>
    <lineage>
        <taxon>Bacteria</taxon>
        <taxon>Pseudomonadati</taxon>
        <taxon>Thermodesulfobacteriota</taxon>
        <taxon>Desulfovibrionia</taxon>
        <taxon>Desulfovibrionales</taxon>
        <taxon>Desulfovibrionaceae</taxon>
        <taxon>Oleidesulfovibrio</taxon>
    </lineage>
</organism>
<dbReference type="HOGENOM" id="CLU_2272806_0_0_7"/>
<evidence type="ECO:0000313" key="3">
    <source>
        <dbReference type="EMBL" id="ABB39471.1"/>
    </source>
</evidence>
<evidence type="ECO:0000259" key="2">
    <source>
        <dbReference type="PROSITE" id="PS50894"/>
    </source>
</evidence>
<dbReference type="Pfam" id="PF01627">
    <property type="entry name" value="Hpt"/>
    <property type="match status" value="1"/>
</dbReference>
<dbReference type="Proteomes" id="UP000002710">
    <property type="component" value="Chromosome"/>
</dbReference>
<dbReference type="InterPro" id="IPR036641">
    <property type="entry name" value="HPT_dom_sf"/>
</dbReference>
<dbReference type="Gene3D" id="1.20.120.160">
    <property type="entry name" value="HPT domain"/>
    <property type="match status" value="1"/>
</dbReference>
<evidence type="ECO:0000256" key="1">
    <source>
        <dbReference type="PROSITE-ProRule" id="PRU00110"/>
    </source>
</evidence>
<dbReference type="STRING" id="207559.Dde_2675"/>
<dbReference type="SUPFAM" id="SSF47226">
    <property type="entry name" value="Histidine-containing phosphotransfer domain, HPT domain"/>
    <property type="match status" value="1"/>
</dbReference>
<accession>Q30XX5</accession>
<reference evidence="3 4" key="1">
    <citation type="journal article" date="2011" name="J. Bacteriol.">
        <title>Complete genome sequence and updated annotation of Desulfovibrio alaskensis G20.</title>
        <authorList>
            <person name="Hauser L.J."/>
            <person name="Land M.L."/>
            <person name="Brown S.D."/>
            <person name="Larimer F."/>
            <person name="Keller K.L."/>
            <person name="Rapp-Giles B.J."/>
            <person name="Price M.N."/>
            <person name="Lin M."/>
            <person name="Bruce D.C."/>
            <person name="Detter J.C."/>
            <person name="Tapia R."/>
            <person name="Han C.S."/>
            <person name="Goodwin L.A."/>
            <person name="Cheng J.F."/>
            <person name="Pitluck S."/>
            <person name="Copeland A."/>
            <person name="Lucas S."/>
            <person name="Nolan M."/>
            <person name="Lapidus A.L."/>
            <person name="Palumbo A.V."/>
            <person name="Wall J.D."/>
        </authorList>
    </citation>
    <scope>NUCLEOTIDE SEQUENCE [LARGE SCALE GENOMIC DNA]</scope>
    <source>
        <strain evidence="4">ATCC BAA 1058 / DSM 17464 / G20</strain>
    </source>
</reference>
<dbReference type="GO" id="GO:0000160">
    <property type="term" value="P:phosphorelay signal transduction system"/>
    <property type="evidence" value="ECO:0007669"/>
    <property type="project" value="InterPro"/>
</dbReference>
<dbReference type="RefSeq" id="WP_011368503.1">
    <property type="nucleotide sequence ID" value="NC_007519.1"/>
</dbReference>
<protein>
    <submittedName>
        <fullName evidence="3">Hpt domain protein</fullName>
    </submittedName>
</protein>
<gene>
    <name evidence="3" type="ordered locus">Dde_2675</name>
</gene>
<dbReference type="InterPro" id="IPR008207">
    <property type="entry name" value="Sig_transdc_His_kin_Hpt_dom"/>
</dbReference>
<sequence>MHTAVTRQVPAALHHLLPALLDEARRLLRAVTDAMSAGAFQDGADAAHSLKGAAMQYGWVDMAQAAYGLEQALIVRDRQECMRHAAVAGALLDTACEALEAR</sequence>
<dbReference type="KEGG" id="dde:Dde_2675"/>
<proteinExistence type="predicted"/>
<dbReference type="AlphaFoldDB" id="Q30XX5"/>
<dbReference type="EMBL" id="CP000112">
    <property type="protein sequence ID" value="ABB39471.1"/>
    <property type="molecule type" value="Genomic_DNA"/>
</dbReference>
<feature type="modified residue" description="Phosphohistidine" evidence="1">
    <location>
        <position position="48"/>
    </location>
</feature>
<dbReference type="PROSITE" id="PS50894">
    <property type="entry name" value="HPT"/>
    <property type="match status" value="1"/>
</dbReference>
<evidence type="ECO:0000313" key="4">
    <source>
        <dbReference type="Proteomes" id="UP000002710"/>
    </source>
</evidence>
<feature type="domain" description="HPt" evidence="2">
    <location>
        <begin position="9"/>
        <end position="102"/>
    </location>
</feature>